<dbReference type="Pfam" id="PF16030">
    <property type="entry name" value="GD_N"/>
    <property type="match status" value="1"/>
</dbReference>
<proteinExistence type="inferred from homology"/>
<dbReference type="GO" id="GO:0006508">
    <property type="term" value="P:proteolysis"/>
    <property type="evidence" value="ECO:0007669"/>
    <property type="project" value="UniProtKB-KW"/>
</dbReference>
<feature type="compositionally biased region" description="Pro residues" evidence="10">
    <location>
        <begin position="222"/>
        <end position="233"/>
    </location>
</feature>
<keyword evidence="2" id="KW-0964">Secreted</keyword>
<dbReference type="PRINTS" id="PR00722">
    <property type="entry name" value="CHYMOTRYPSIN"/>
</dbReference>
<evidence type="ECO:0000256" key="5">
    <source>
        <dbReference type="ARBA" id="ARBA00022801"/>
    </source>
</evidence>
<dbReference type="Gene3D" id="2.40.10.10">
    <property type="entry name" value="Trypsin-like serine proteases"/>
    <property type="match status" value="1"/>
</dbReference>
<dbReference type="InterPro" id="IPR009003">
    <property type="entry name" value="Peptidase_S1_PA"/>
</dbReference>
<keyword evidence="3 14" id="KW-0645">Protease</keyword>
<dbReference type="InterPro" id="IPR031986">
    <property type="entry name" value="GD_N"/>
</dbReference>
<evidence type="ECO:0000256" key="1">
    <source>
        <dbReference type="ARBA" id="ARBA00004613"/>
    </source>
</evidence>
<comment type="similarity">
    <text evidence="9">Belongs to the peptidase S1 family. CLIP subfamily.</text>
</comment>
<keyword evidence="6" id="KW-0720">Serine protease</keyword>
<evidence type="ECO:0000256" key="8">
    <source>
        <dbReference type="ARBA" id="ARBA00023157"/>
    </source>
</evidence>
<feature type="domain" description="Peptidase S1" evidence="12">
    <location>
        <begin position="274"/>
        <end position="519"/>
    </location>
</feature>
<dbReference type="InterPro" id="IPR001314">
    <property type="entry name" value="Peptidase_S1A"/>
</dbReference>
<dbReference type="Proteomes" id="UP000515162">
    <property type="component" value="Chromosome 3R"/>
</dbReference>
<dbReference type="RefSeq" id="XP_033166764.1">
    <property type="nucleotide sequence ID" value="XM_033310873.1"/>
</dbReference>
<evidence type="ECO:0000256" key="4">
    <source>
        <dbReference type="ARBA" id="ARBA00022729"/>
    </source>
</evidence>
<dbReference type="PROSITE" id="PS50240">
    <property type="entry name" value="TRYPSIN_DOM"/>
    <property type="match status" value="1"/>
</dbReference>
<dbReference type="InterPro" id="IPR001254">
    <property type="entry name" value="Trypsin_dom"/>
</dbReference>
<dbReference type="GO" id="GO:0005576">
    <property type="term" value="C:extracellular region"/>
    <property type="evidence" value="ECO:0007669"/>
    <property type="project" value="UniProtKB-SubCell"/>
</dbReference>
<sequence length="520" mass="57280">MSPHQLVTVLLLVSLINLVLGQLPRNGCSGRFQYQGYQGQYIGLVEVRHPVANNQTLILQFSQQGYHNFEDYVGSISLVDNDEVTQENLRQGLPIRYRVDFPIPTIPPKIISMQLNGVQLCSGGVYPKPRTGITLRITWTPSYISVFGVNPQPVPTRPRPAWQDESPQIDYRETRPSQPRLEDNGELFGSTNESLPAFQNPGWGTAPQQTNPNRGITSQPQIPSPIPQRPTPNPSRSNAPQQAARNPVDLVPQQNPSSNGIPCGRERASTTPLIFQGKSLQRGQLPWLVAIFERRESNGPAFICGGTLISTSTVLSAAHCFRAPGRDLPASRLAVSLGRNTLAIHSDGEFRGVSQLIIHENFQFKQFTEADLALVRLDEPVRYTDYIVPICLWSTSNRMELVQGLKSYVAGWGPDETGTGNTEVSKVTDLNIVSEANCALELPHVLVQPSSLCAKKTGAGPCASDGGGPLMLREQDVWVLRGVISGGVINEKENTCELSKPSVFTDVAKHIEWVRRNMWN</sequence>
<dbReference type="GO" id="GO:0004252">
    <property type="term" value="F:serine-type endopeptidase activity"/>
    <property type="evidence" value="ECO:0007669"/>
    <property type="project" value="InterPro"/>
</dbReference>
<keyword evidence="8" id="KW-1015">Disulfide bond</keyword>
<feature type="region of interest" description="Disordered" evidence="10">
    <location>
        <begin position="151"/>
        <end position="267"/>
    </location>
</feature>
<feature type="compositionally biased region" description="Basic and acidic residues" evidence="10">
    <location>
        <begin position="170"/>
        <end position="183"/>
    </location>
</feature>
<protein>
    <submittedName>
        <fullName evidence="14">Serine protease 42</fullName>
    </submittedName>
</protein>
<gene>
    <name evidence="14" type="primary">LOC117145283</name>
</gene>
<evidence type="ECO:0000256" key="9">
    <source>
        <dbReference type="ARBA" id="ARBA00024195"/>
    </source>
</evidence>
<keyword evidence="13" id="KW-1185">Reference proteome</keyword>
<dbReference type="InterPro" id="IPR018114">
    <property type="entry name" value="TRYPSIN_HIS"/>
</dbReference>
<evidence type="ECO:0000256" key="2">
    <source>
        <dbReference type="ARBA" id="ARBA00022525"/>
    </source>
</evidence>
<keyword evidence="7" id="KW-0865">Zymogen</keyword>
<evidence type="ECO:0000256" key="6">
    <source>
        <dbReference type="ARBA" id="ARBA00022825"/>
    </source>
</evidence>
<comment type="subcellular location">
    <subcellularLocation>
        <location evidence="1">Secreted</location>
    </subcellularLocation>
</comment>
<keyword evidence="5" id="KW-0378">Hydrolase</keyword>
<dbReference type="FunFam" id="2.40.10.10:FF:000146">
    <property type="entry name" value="Serine protease 53"/>
    <property type="match status" value="1"/>
</dbReference>
<evidence type="ECO:0000256" key="3">
    <source>
        <dbReference type="ARBA" id="ARBA00022670"/>
    </source>
</evidence>
<evidence type="ECO:0000313" key="13">
    <source>
        <dbReference type="Proteomes" id="UP000515162"/>
    </source>
</evidence>
<evidence type="ECO:0000256" key="7">
    <source>
        <dbReference type="ARBA" id="ARBA00023145"/>
    </source>
</evidence>
<dbReference type="AlphaFoldDB" id="A0A6P8KS68"/>
<dbReference type="GeneID" id="117145283"/>
<feature type="chain" id="PRO_5028109935" evidence="11">
    <location>
        <begin position="22"/>
        <end position="520"/>
    </location>
</feature>
<reference evidence="14" key="1">
    <citation type="submission" date="2025-08" db="UniProtKB">
        <authorList>
            <consortium name="RefSeq"/>
        </authorList>
    </citation>
    <scope>IDENTIFICATION</scope>
    <source>
        <strain evidence="14">Mau12</strain>
        <tissue evidence="14">Whole Body</tissue>
    </source>
</reference>
<evidence type="ECO:0000256" key="11">
    <source>
        <dbReference type="SAM" id="SignalP"/>
    </source>
</evidence>
<dbReference type="PROSITE" id="PS00134">
    <property type="entry name" value="TRYPSIN_HIS"/>
    <property type="match status" value="1"/>
</dbReference>
<name>A0A6P8KS68_DROMA</name>
<dbReference type="InterPro" id="IPR051487">
    <property type="entry name" value="Ser/Thr_Proteases_Immune/Dev"/>
</dbReference>
<dbReference type="Pfam" id="PF00089">
    <property type="entry name" value="Trypsin"/>
    <property type="match status" value="1"/>
</dbReference>
<evidence type="ECO:0000259" key="12">
    <source>
        <dbReference type="PROSITE" id="PS50240"/>
    </source>
</evidence>
<dbReference type="SMART" id="SM00020">
    <property type="entry name" value="Tryp_SPc"/>
    <property type="match status" value="1"/>
</dbReference>
<evidence type="ECO:0000256" key="10">
    <source>
        <dbReference type="SAM" id="MobiDB-lite"/>
    </source>
</evidence>
<feature type="signal peptide" evidence="11">
    <location>
        <begin position="1"/>
        <end position="21"/>
    </location>
</feature>
<evidence type="ECO:0000313" key="14">
    <source>
        <dbReference type="RefSeq" id="XP_033166764.1"/>
    </source>
</evidence>
<feature type="compositionally biased region" description="Polar residues" evidence="10">
    <location>
        <begin position="206"/>
        <end position="215"/>
    </location>
</feature>
<keyword evidence="4 11" id="KW-0732">Signal</keyword>
<dbReference type="CDD" id="cd00190">
    <property type="entry name" value="Tryp_SPc"/>
    <property type="match status" value="1"/>
</dbReference>
<dbReference type="InterPro" id="IPR043504">
    <property type="entry name" value="Peptidase_S1_PA_chymotrypsin"/>
</dbReference>
<accession>A0A6P8KS68</accession>
<organism evidence="13 14">
    <name type="scientific">Drosophila mauritiana</name>
    <name type="common">Fruit fly</name>
    <dbReference type="NCBI Taxonomy" id="7226"/>
    <lineage>
        <taxon>Eukaryota</taxon>
        <taxon>Metazoa</taxon>
        <taxon>Ecdysozoa</taxon>
        <taxon>Arthropoda</taxon>
        <taxon>Hexapoda</taxon>
        <taxon>Insecta</taxon>
        <taxon>Pterygota</taxon>
        <taxon>Neoptera</taxon>
        <taxon>Endopterygota</taxon>
        <taxon>Diptera</taxon>
        <taxon>Brachycera</taxon>
        <taxon>Muscomorpha</taxon>
        <taxon>Ephydroidea</taxon>
        <taxon>Drosophilidae</taxon>
        <taxon>Drosophila</taxon>
        <taxon>Sophophora</taxon>
    </lineage>
</organism>
<dbReference type="PANTHER" id="PTHR24256">
    <property type="entry name" value="TRYPTASE-RELATED"/>
    <property type="match status" value="1"/>
</dbReference>
<dbReference type="SUPFAM" id="SSF50494">
    <property type="entry name" value="Trypsin-like serine proteases"/>
    <property type="match status" value="1"/>
</dbReference>